<keyword evidence="1" id="KW-0472">Membrane</keyword>
<keyword evidence="1" id="KW-1133">Transmembrane helix</keyword>
<dbReference type="Proteomes" id="UP001362999">
    <property type="component" value="Unassembled WGS sequence"/>
</dbReference>
<evidence type="ECO:0000313" key="3">
    <source>
        <dbReference type="Proteomes" id="UP001362999"/>
    </source>
</evidence>
<proteinExistence type="predicted"/>
<evidence type="ECO:0000313" key="2">
    <source>
        <dbReference type="EMBL" id="KAK7024900.1"/>
    </source>
</evidence>
<feature type="transmembrane region" description="Helical" evidence="1">
    <location>
        <begin position="306"/>
        <end position="325"/>
    </location>
</feature>
<name>A0AAW0BGA2_9AGAR</name>
<accession>A0AAW0BGA2</accession>
<reference evidence="2 3" key="1">
    <citation type="journal article" date="2024" name="J Genomics">
        <title>Draft genome sequencing and assembly of Favolaschia claudopus CIRM-BRFM 2984 isolated from oak limbs.</title>
        <authorList>
            <person name="Navarro D."/>
            <person name="Drula E."/>
            <person name="Chaduli D."/>
            <person name="Cazenave R."/>
            <person name="Ahrendt S."/>
            <person name="Wang J."/>
            <person name="Lipzen A."/>
            <person name="Daum C."/>
            <person name="Barry K."/>
            <person name="Grigoriev I.V."/>
            <person name="Favel A."/>
            <person name="Rosso M.N."/>
            <person name="Martin F."/>
        </authorList>
    </citation>
    <scope>NUCLEOTIDE SEQUENCE [LARGE SCALE GENOMIC DNA]</scope>
    <source>
        <strain evidence="2 3">CIRM-BRFM 2984</strain>
    </source>
</reference>
<evidence type="ECO:0000256" key="1">
    <source>
        <dbReference type="SAM" id="Phobius"/>
    </source>
</evidence>
<gene>
    <name evidence="2" type="ORF">R3P38DRAFT_2951674</name>
</gene>
<organism evidence="2 3">
    <name type="scientific">Favolaschia claudopus</name>
    <dbReference type="NCBI Taxonomy" id="2862362"/>
    <lineage>
        <taxon>Eukaryota</taxon>
        <taxon>Fungi</taxon>
        <taxon>Dikarya</taxon>
        <taxon>Basidiomycota</taxon>
        <taxon>Agaricomycotina</taxon>
        <taxon>Agaricomycetes</taxon>
        <taxon>Agaricomycetidae</taxon>
        <taxon>Agaricales</taxon>
        <taxon>Marasmiineae</taxon>
        <taxon>Mycenaceae</taxon>
        <taxon>Favolaschia</taxon>
    </lineage>
</organism>
<protein>
    <submittedName>
        <fullName evidence="2">WD40 repeat-like protein</fullName>
    </submittedName>
</protein>
<dbReference type="EMBL" id="JAWWNJ010000034">
    <property type="protein sequence ID" value="KAK7024900.1"/>
    <property type="molecule type" value="Genomic_DNA"/>
</dbReference>
<comment type="caution">
    <text evidence="2">The sequence shown here is derived from an EMBL/GenBank/DDBJ whole genome shotgun (WGS) entry which is preliminary data.</text>
</comment>
<keyword evidence="1" id="KW-0812">Transmembrane</keyword>
<sequence>MKLENMRLRIRLDDIKTLLSELQNPSSSVNTRQGTRLKLERRRRLIQEKAVVQQSLDRIIYPILTVPVEITSEIFLQCLPDAPTEPRAYSAPFLLSQICSVWRQIALNNPRLWAALHVHLDSRLDFQNLIQNLLPRAGSVPFTLGLTLNPEHCYFFGPRTCCCPSSAPFVDYWSRLTSFDGRYFTLQECLDLLSHTPNLITAKFSYLVGSLSSTCTIQLDSLKALSFHMCATSPFSAPLLQSISAPCLESFSIDCLSGRVTDDSPFLSFLRTSPRIHTFSLTLEHISQDATLAILKATPTLEVFKLYFCSAALVFAILTLLGGGGESASGT</sequence>
<keyword evidence="3" id="KW-1185">Reference proteome</keyword>
<feature type="non-terminal residue" evidence="2">
    <location>
        <position position="331"/>
    </location>
</feature>
<dbReference type="AlphaFoldDB" id="A0AAW0BGA2"/>